<name>A0ACC0KAR8_CHOFU</name>
<keyword evidence="2" id="KW-1185">Reference proteome</keyword>
<dbReference type="EMBL" id="CM046129">
    <property type="protein sequence ID" value="KAI8433579.1"/>
    <property type="molecule type" value="Genomic_DNA"/>
</dbReference>
<evidence type="ECO:0000313" key="1">
    <source>
        <dbReference type="EMBL" id="KAI8433579.1"/>
    </source>
</evidence>
<proteinExistence type="predicted"/>
<protein>
    <submittedName>
        <fullName evidence="1">Uncharacterized protein</fullName>
    </submittedName>
</protein>
<organism evidence="1 2">
    <name type="scientific">Choristoneura fumiferana</name>
    <name type="common">Spruce budworm moth</name>
    <name type="synonym">Archips fumiferana</name>
    <dbReference type="NCBI Taxonomy" id="7141"/>
    <lineage>
        <taxon>Eukaryota</taxon>
        <taxon>Metazoa</taxon>
        <taxon>Ecdysozoa</taxon>
        <taxon>Arthropoda</taxon>
        <taxon>Hexapoda</taxon>
        <taxon>Insecta</taxon>
        <taxon>Pterygota</taxon>
        <taxon>Neoptera</taxon>
        <taxon>Endopterygota</taxon>
        <taxon>Lepidoptera</taxon>
        <taxon>Glossata</taxon>
        <taxon>Ditrysia</taxon>
        <taxon>Tortricoidea</taxon>
        <taxon>Tortricidae</taxon>
        <taxon>Tortricinae</taxon>
        <taxon>Choristoneura</taxon>
    </lineage>
</organism>
<accession>A0ACC0KAR8</accession>
<sequence>MEFPKVENQTDEASRLRISSSTSSNQLFIADTLDLPDDTFRMSLDNYSVIGENVTIGERGSSIESGPVCLAAETPASTPVVETPGSLVIETPESPVERPETPIVDTPETPIVQPFTPPADTSPPILDTPKTKENLLLQDKAKRPQNLLKLSFLKNNDDVFVKPSPVDIMSPARMLQFEVDACATPTMKRAVIDFDFFKQNNYEEYFKGDSKDEDSEEKTLEENDEQRKEDREGEKTSDNRTAKSFEETPVIVKADTVRLEIGYGDSFSQQ</sequence>
<dbReference type="Proteomes" id="UP001064048">
    <property type="component" value="Chromosome 29"/>
</dbReference>
<reference evidence="1 2" key="1">
    <citation type="journal article" date="2022" name="Genome Biol. Evol.">
        <title>The Spruce Budworm Genome: Reconstructing the Evolutionary History of Antifreeze Proteins.</title>
        <authorList>
            <person name="Beliveau C."/>
            <person name="Gagne P."/>
            <person name="Picq S."/>
            <person name="Vernygora O."/>
            <person name="Keeling C.I."/>
            <person name="Pinkney K."/>
            <person name="Doucet D."/>
            <person name="Wen F."/>
            <person name="Johnston J.S."/>
            <person name="Maaroufi H."/>
            <person name="Boyle B."/>
            <person name="Laroche J."/>
            <person name="Dewar K."/>
            <person name="Juretic N."/>
            <person name="Blackburn G."/>
            <person name="Nisole A."/>
            <person name="Brunet B."/>
            <person name="Brandao M."/>
            <person name="Lumley L."/>
            <person name="Duan J."/>
            <person name="Quan G."/>
            <person name="Lucarotti C.J."/>
            <person name="Roe A.D."/>
            <person name="Sperling F.A.H."/>
            <person name="Levesque R.C."/>
            <person name="Cusson M."/>
        </authorList>
    </citation>
    <scope>NUCLEOTIDE SEQUENCE [LARGE SCALE GENOMIC DNA]</scope>
    <source>
        <strain evidence="1">Glfc:IPQL:Cfum</strain>
    </source>
</reference>
<gene>
    <name evidence="1" type="ORF">MSG28_015600</name>
</gene>
<comment type="caution">
    <text evidence="1">The sequence shown here is derived from an EMBL/GenBank/DDBJ whole genome shotgun (WGS) entry which is preliminary data.</text>
</comment>
<evidence type="ECO:0000313" key="2">
    <source>
        <dbReference type="Proteomes" id="UP001064048"/>
    </source>
</evidence>